<gene>
    <name evidence="1" type="ORF">GPM918_LOCUS45292</name>
    <name evidence="2" type="ORF">SRO942_LOCUS47660</name>
</gene>
<reference evidence="1" key="1">
    <citation type="submission" date="2021-02" db="EMBL/GenBank/DDBJ databases">
        <authorList>
            <person name="Nowell W R."/>
        </authorList>
    </citation>
    <scope>NUCLEOTIDE SEQUENCE</scope>
</reference>
<evidence type="ECO:0000313" key="1">
    <source>
        <dbReference type="EMBL" id="CAF1647105.1"/>
    </source>
</evidence>
<sequence length="212" mass="24003">MVSGSLGVLVGDGVVYKYPKNLVRENLFNVDKAKQVVSTTRSFVIRICNKLIFDIAILPDEYSEFAGDCKSSRGLSDTIKFDRSLMAGCDNEPRPMEIFFLFVKLLHEISHAVIFQFGREFLRHERKTNVKFQTPKTHCLGAEAGSAMEKFLFGSAIDAPGIVQEDKYRINYLILSDGKQSGAINNFWIDQFVYDAINCSKLKTIESIQLPW</sequence>
<protein>
    <recommendedName>
        <fullName evidence="4">SprT-like domain-containing protein</fullName>
    </recommendedName>
</protein>
<evidence type="ECO:0000313" key="2">
    <source>
        <dbReference type="EMBL" id="CAF4568294.1"/>
    </source>
</evidence>
<dbReference type="Proteomes" id="UP000663829">
    <property type="component" value="Unassembled WGS sequence"/>
</dbReference>
<organism evidence="1 3">
    <name type="scientific">Didymodactylos carnosus</name>
    <dbReference type="NCBI Taxonomy" id="1234261"/>
    <lineage>
        <taxon>Eukaryota</taxon>
        <taxon>Metazoa</taxon>
        <taxon>Spiralia</taxon>
        <taxon>Gnathifera</taxon>
        <taxon>Rotifera</taxon>
        <taxon>Eurotatoria</taxon>
        <taxon>Bdelloidea</taxon>
        <taxon>Philodinida</taxon>
        <taxon>Philodinidae</taxon>
        <taxon>Didymodactylos</taxon>
    </lineage>
</organism>
<comment type="caution">
    <text evidence="1">The sequence shown here is derived from an EMBL/GenBank/DDBJ whole genome shotgun (WGS) entry which is preliminary data.</text>
</comment>
<evidence type="ECO:0008006" key="4">
    <source>
        <dbReference type="Google" id="ProtNLM"/>
    </source>
</evidence>
<proteinExistence type="predicted"/>
<dbReference type="AlphaFoldDB" id="A0A816E3A4"/>
<name>A0A816E3A4_9BILA</name>
<accession>A0A816E3A4</accession>
<dbReference type="EMBL" id="CAJNOQ010049790">
    <property type="protein sequence ID" value="CAF1647105.1"/>
    <property type="molecule type" value="Genomic_DNA"/>
</dbReference>
<dbReference type="Proteomes" id="UP000681722">
    <property type="component" value="Unassembled WGS sequence"/>
</dbReference>
<evidence type="ECO:0000313" key="3">
    <source>
        <dbReference type="Proteomes" id="UP000663829"/>
    </source>
</evidence>
<dbReference type="OrthoDB" id="9997210at2759"/>
<dbReference type="EMBL" id="CAJOBC010119682">
    <property type="protein sequence ID" value="CAF4568294.1"/>
    <property type="molecule type" value="Genomic_DNA"/>
</dbReference>
<keyword evidence="3" id="KW-1185">Reference proteome</keyword>